<sequence length="727" mass="80451">MSTQVADFNIRFNTESAQFNKDVEYAKKMLRGYASEANAANDATRSFDQKLNVAGSSIKALGLGVAGAAGLIASGVTAAATAAALFVKHSADQGREIERMATVAQVSVEQIQALGYASEQYSISGDKMADILKDTNDKLGEFASTGGGQFKDFFENVAPKVGLTVQELSKLSSPEVLVAVKQAMDDANVPMKAQITYLEAIADEASALMPLLDNHGAKLYEITGKYRDLNVAMSEADIQKFKDLDQKMNDVGLKMQRAFANAALGASDQIDWVTEKLTIAVDSWGAAFDSWSNNPRTENGLVKKLSELRSEVKKLTNERKELLDDFKEYDNVNEAELPKINLNPWGQSQNELFNLNSRLGLVDRQLAEKNAEIDRLQKKYNVTRFGMNYRDQPAIRKNNESVDPVVDEETVKLQKTGATRLASLDMQYANEREKMRLAHDDRLADIEALNISEEELKKRGYESLEALRTEYRDRENAFYAKEQEDYNLRQDEAIQRELDAFAKKEEEKTRIAEAAAKDRAEKEKQIDNQVLQMKYQVAGQSLGLIAATAKEGSKIQKVAFAAEKVLAASQVYIHGEVAAAKALELGSPAGNIQAETIRALARASMVMIMGQAIAGMAHNGMSSIPEEGTWLLNKGERVYTNESANQIDSMYQAIMAMHQSRAYSMDSSLSARTQPLASTRSETSMPIQQIFQFSAMDSRGMGQLIMNHRQDIYNAVAAVKRDQGEQF</sequence>
<keyword evidence="1" id="KW-0175">Coiled coil</keyword>
<evidence type="ECO:0000313" key="3">
    <source>
        <dbReference type="Proteomes" id="UP000503003"/>
    </source>
</evidence>
<dbReference type="EMBL" id="CP049331">
    <property type="protein sequence ID" value="QIH41457.1"/>
    <property type="molecule type" value="Genomic_DNA"/>
</dbReference>
<dbReference type="RefSeq" id="WP_165311053.1">
    <property type="nucleotide sequence ID" value="NZ_CP049331.1"/>
</dbReference>
<dbReference type="Proteomes" id="UP000503003">
    <property type="component" value="Chromosome 1"/>
</dbReference>
<evidence type="ECO:0008006" key="4">
    <source>
        <dbReference type="Google" id="ProtNLM"/>
    </source>
</evidence>
<accession>A0A6G7CH72</accession>
<protein>
    <recommendedName>
        <fullName evidence="4">Bacteriophage tail tape measure N-terminal domain-containing protein</fullName>
    </recommendedName>
</protein>
<evidence type="ECO:0000256" key="1">
    <source>
        <dbReference type="SAM" id="Coils"/>
    </source>
</evidence>
<proteinExistence type="predicted"/>
<dbReference type="KEGG" id="vzi:G5S32_05365"/>
<reference evidence="2 3" key="1">
    <citation type="submission" date="2020-02" db="EMBL/GenBank/DDBJ databases">
        <title>A complete genome of a marine bacterium Vibrio sp. ZWAL4003 isolated from the mangrove sediment with the ability to degrade polysaccharides.</title>
        <authorList>
            <person name="Wu J."/>
            <person name="Qu W."/>
            <person name="Zeng R."/>
        </authorList>
    </citation>
    <scope>NUCLEOTIDE SEQUENCE [LARGE SCALE GENOMIC DNA]</scope>
    <source>
        <strain evidence="2 3">ZWAL4003</strain>
    </source>
</reference>
<organism evidence="2 3">
    <name type="scientific">Vibrio ziniensis</name>
    <dbReference type="NCBI Taxonomy" id="2711221"/>
    <lineage>
        <taxon>Bacteria</taxon>
        <taxon>Pseudomonadati</taxon>
        <taxon>Pseudomonadota</taxon>
        <taxon>Gammaproteobacteria</taxon>
        <taxon>Vibrionales</taxon>
        <taxon>Vibrionaceae</taxon>
        <taxon>Vibrio</taxon>
    </lineage>
</organism>
<keyword evidence="3" id="KW-1185">Reference proteome</keyword>
<gene>
    <name evidence="2" type="ORF">G5S32_05365</name>
</gene>
<feature type="coiled-coil region" evidence="1">
    <location>
        <begin position="298"/>
        <end position="332"/>
    </location>
</feature>
<dbReference type="AlphaFoldDB" id="A0A6G7CH72"/>
<evidence type="ECO:0000313" key="2">
    <source>
        <dbReference type="EMBL" id="QIH41457.1"/>
    </source>
</evidence>
<name>A0A6G7CH72_9VIBR</name>